<reference evidence="1 2" key="2">
    <citation type="journal article" date="2022" name="Mol. Ecol. Resour.">
        <title>The genomes of chicory, endive, great burdock and yacon provide insights into Asteraceae paleo-polyploidization history and plant inulin production.</title>
        <authorList>
            <person name="Fan W."/>
            <person name="Wang S."/>
            <person name="Wang H."/>
            <person name="Wang A."/>
            <person name="Jiang F."/>
            <person name="Liu H."/>
            <person name="Zhao H."/>
            <person name="Xu D."/>
            <person name="Zhang Y."/>
        </authorList>
    </citation>
    <scope>NUCLEOTIDE SEQUENCE [LARGE SCALE GENOMIC DNA]</scope>
    <source>
        <strain evidence="2">cv. Yunnan</strain>
        <tissue evidence="1">Leaves</tissue>
    </source>
</reference>
<dbReference type="Proteomes" id="UP001056120">
    <property type="component" value="Linkage Group LG11"/>
</dbReference>
<sequence length="86" mass="10343">MTESFLIFKFVCYNVSHSRHWFVHSSGLYFTLTTHVYSHLWLIAFRFSLVKVIKFWTNFAFFTFEYKLPYGLWTVKGLECTDCGHI</sequence>
<dbReference type="EMBL" id="CM042028">
    <property type="protein sequence ID" value="KAI3797959.1"/>
    <property type="molecule type" value="Genomic_DNA"/>
</dbReference>
<protein>
    <submittedName>
        <fullName evidence="1">Uncharacterized protein</fullName>
    </submittedName>
</protein>
<keyword evidence="2" id="KW-1185">Reference proteome</keyword>
<reference evidence="2" key="1">
    <citation type="journal article" date="2022" name="Mol. Ecol. Resour.">
        <title>The genomes of chicory, endive, great burdock and yacon provide insights into Asteraceae palaeo-polyploidization history and plant inulin production.</title>
        <authorList>
            <person name="Fan W."/>
            <person name="Wang S."/>
            <person name="Wang H."/>
            <person name="Wang A."/>
            <person name="Jiang F."/>
            <person name="Liu H."/>
            <person name="Zhao H."/>
            <person name="Xu D."/>
            <person name="Zhang Y."/>
        </authorList>
    </citation>
    <scope>NUCLEOTIDE SEQUENCE [LARGE SCALE GENOMIC DNA]</scope>
    <source>
        <strain evidence="2">cv. Yunnan</strain>
    </source>
</reference>
<evidence type="ECO:0000313" key="2">
    <source>
        <dbReference type="Proteomes" id="UP001056120"/>
    </source>
</evidence>
<name>A0ACB9HQH7_9ASTR</name>
<proteinExistence type="predicted"/>
<organism evidence="1 2">
    <name type="scientific">Smallanthus sonchifolius</name>
    <dbReference type="NCBI Taxonomy" id="185202"/>
    <lineage>
        <taxon>Eukaryota</taxon>
        <taxon>Viridiplantae</taxon>
        <taxon>Streptophyta</taxon>
        <taxon>Embryophyta</taxon>
        <taxon>Tracheophyta</taxon>
        <taxon>Spermatophyta</taxon>
        <taxon>Magnoliopsida</taxon>
        <taxon>eudicotyledons</taxon>
        <taxon>Gunneridae</taxon>
        <taxon>Pentapetalae</taxon>
        <taxon>asterids</taxon>
        <taxon>campanulids</taxon>
        <taxon>Asterales</taxon>
        <taxon>Asteraceae</taxon>
        <taxon>Asteroideae</taxon>
        <taxon>Heliantheae alliance</taxon>
        <taxon>Millerieae</taxon>
        <taxon>Smallanthus</taxon>
    </lineage>
</organism>
<accession>A0ACB9HQH7</accession>
<gene>
    <name evidence="1" type="ORF">L1987_33224</name>
</gene>
<evidence type="ECO:0000313" key="1">
    <source>
        <dbReference type="EMBL" id="KAI3797959.1"/>
    </source>
</evidence>
<comment type="caution">
    <text evidence="1">The sequence shown here is derived from an EMBL/GenBank/DDBJ whole genome shotgun (WGS) entry which is preliminary data.</text>
</comment>